<proteinExistence type="predicted"/>
<gene>
    <name evidence="2" type="primary">AlNc14C54G4156</name>
    <name evidence="2" type="ORF">ALNC14_047900</name>
</gene>
<dbReference type="EMBL" id="FR824099">
    <property type="protein sequence ID" value="CCA18647.1"/>
    <property type="molecule type" value="Genomic_DNA"/>
</dbReference>
<name>F0WBW8_9STRA</name>
<feature type="region of interest" description="Disordered" evidence="1">
    <location>
        <begin position="1"/>
        <end position="32"/>
    </location>
</feature>
<reference evidence="2" key="2">
    <citation type="submission" date="2011-02" db="EMBL/GenBank/DDBJ databases">
        <authorList>
            <person name="MacLean D."/>
        </authorList>
    </citation>
    <scope>NUCLEOTIDE SEQUENCE</scope>
</reference>
<evidence type="ECO:0000256" key="1">
    <source>
        <dbReference type="SAM" id="MobiDB-lite"/>
    </source>
</evidence>
<dbReference type="HOGENOM" id="CLU_2268844_0_0_1"/>
<protein>
    <submittedName>
        <fullName evidence="2">AlNc14C54G4156 protein</fullName>
    </submittedName>
</protein>
<organism evidence="2">
    <name type="scientific">Albugo laibachii Nc14</name>
    <dbReference type="NCBI Taxonomy" id="890382"/>
    <lineage>
        <taxon>Eukaryota</taxon>
        <taxon>Sar</taxon>
        <taxon>Stramenopiles</taxon>
        <taxon>Oomycota</taxon>
        <taxon>Peronosporomycetes</taxon>
        <taxon>Albuginales</taxon>
        <taxon>Albuginaceae</taxon>
        <taxon>Albugo</taxon>
    </lineage>
</organism>
<evidence type="ECO:0000313" key="2">
    <source>
        <dbReference type="EMBL" id="CCA18647.1"/>
    </source>
</evidence>
<sequence length="103" mass="11060">MDVPTWHPANEDSQAPHAALESTTGSKPVATKTEFKLMPGSDIDTSTEAGRELLYDVQDSMSLGAGTGHPAVDGRGFFDASDRSKQNVIRLSRKKVSLDANRS</sequence>
<dbReference type="AlphaFoldDB" id="F0WBW8"/>
<accession>F0WBW8</accession>
<reference evidence="2" key="1">
    <citation type="journal article" date="2011" name="PLoS Biol.">
        <title>Gene gain and loss during evolution of obligate parasitism in the white rust pathogen of Arabidopsis thaliana.</title>
        <authorList>
            <person name="Kemen E."/>
            <person name="Gardiner A."/>
            <person name="Schultz-Larsen T."/>
            <person name="Kemen A.C."/>
            <person name="Balmuth A.L."/>
            <person name="Robert-Seilaniantz A."/>
            <person name="Bailey K."/>
            <person name="Holub E."/>
            <person name="Studholme D.J."/>
            <person name="Maclean D."/>
            <person name="Jones J.D."/>
        </authorList>
    </citation>
    <scope>NUCLEOTIDE SEQUENCE</scope>
</reference>